<evidence type="ECO:0000313" key="2">
    <source>
        <dbReference type="EMBL" id="TFK96187.1"/>
    </source>
</evidence>
<evidence type="ECO:0000256" key="1">
    <source>
        <dbReference type="SAM" id="Phobius"/>
    </source>
</evidence>
<proteinExistence type="predicted"/>
<keyword evidence="1" id="KW-1133">Transmembrane helix</keyword>
<evidence type="ECO:0000313" key="3">
    <source>
        <dbReference type="Proteomes" id="UP000305067"/>
    </source>
</evidence>
<protein>
    <submittedName>
        <fullName evidence="2">Uncharacterized protein</fullName>
    </submittedName>
</protein>
<name>A0A5C3Q4W1_9AGAR</name>
<feature type="transmembrane region" description="Helical" evidence="1">
    <location>
        <begin position="57"/>
        <end position="75"/>
    </location>
</feature>
<keyword evidence="3" id="KW-1185">Reference proteome</keyword>
<feature type="transmembrane region" description="Helical" evidence="1">
    <location>
        <begin position="9"/>
        <end position="37"/>
    </location>
</feature>
<dbReference type="AlphaFoldDB" id="A0A5C3Q4W1"/>
<sequence length="132" mass="14895">MRDCPYSTVLLIMTVTMLCTRFCFLLCVSVFQTPYFFSARSDSSAVLFCLQDAVKGYIAYATISVYWLAPCVFLFRKGTYPVYCLTRISWEEATHRQKTYCTTPQSISRASLCGSDSRTKASLKSSMNGVYG</sequence>
<organism evidence="2 3">
    <name type="scientific">Pterulicium gracile</name>
    <dbReference type="NCBI Taxonomy" id="1884261"/>
    <lineage>
        <taxon>Eukaryota</taxon>
        <taxon>Fungi</taxon>
        <taxon>Dikarya</taxon>
        <taxon>Basidiomycota</taxon>
        <taxon>Agaricomycotina</taxon>
        <taxon>Agaricomycetes</taxon>
        <taxon>Agaricomycetidae</taxon>
        <taxon>Agaricales</taxon>
        <taxon>Pleurotineae</taxon>
        <taxon>Pterulaceae</taxon>
        <taxon>Pterulicium</taxon>
    </lineage>
</organism>
<accession>A0A5C3Q4W1</accession>
<gene>
    <name evidence="2" type="ORF">BDV98DRAFT_338401</name>
</gene>
<keyword evidence="1" id="KW-0812">Transmembrane</keyword>
<dbReference type="Proteomes" id="UP000305067">
    <property type="component" value="Unassembled WGS sequence"/>
</dbReference>
<reference evidence="2 3" key="1">
    <citation type="journal article" date="2019" name="Nat. Ecol. Evol.">
        <title>Megaphylogeny resolves global patterns of mushroom evolution.</title>
        <authorList>
            <person name="Varga T."/>
            <person name="Krizsan K."/>
            <person name="Foldi C."/>
            <person name="Dima B."/>
            <person name="Sanchez-Garcia M."/>
            <person name="Sanchez-Ramirez S."/>
            <person name="Szollosi G.J."/>
            <person name="Szarkandi J.G."/>
            <person name="Papp V."/>
            <person name="Albert L."/>
            <person name="Andreopoulos W."/>
            <person name="Angelini C."/>
            <person name="Antonin V."/>
            <person name="Barry K.W."/>
            <person name="Bougher N.L."/>
            <person name="Buchanan P."/>
            <person name="Buyck B."/>
            <person name="Bense V."/>
            <person name="Catcheside P."/>
            <person name="Chovatia M."/>
            <person name="Cooper J."/>
            <person name="Damon W."/>
            <person name="Desjardin D."/>
            <person name="Finy P."/>
            <person name="Geml J."/>
            <person name="Haridas S."/>
            <person name="Hughes K."/>
            <person name="Justo A."/>
            <person name="Karasinski D."/>
            <person name="Kautmanova I."/>
            <person name="Kiss B."/>
            <person name="Kocsube S."/>
            <person name="Kotiranta H."/>
            <person name="LaButti K.M."/>
            <person name="Lechner B.E."/>
            <person name="Liimatainen K."/>
            <person name="Lipzen A."/>
            <person name="Lukacs Z."/>
            <person name="Mihaltcheva S."/>
            <person name="Morgado L.N."/>
            <person name="Niskanen T."/>
            <person name="Noordeloos M.E."/>
            <person name="Ohm R.A."/>
            <person name="Ortiz-Santana B."/>
            <person name="Ovrebo C."/>
            <person name="Racz N."/>
            <person name="Riley R."/>
            <person name="Savchenko A."/>
            <person name="Shiryaev A."/>
            <person name="Soop K."/>
            <person name="Spirin V."/>
            <person name="Szebenyi C."/>
            <person name="Tomsovsky M."/>
            <person name="Tulloss R.E."/>
            <person name="Uehling J."/>
            <person name="Grigoriev I.V."/>
            <person name="Vagvolgyi C."/>
            <person name="Papp T."/>
            <person name="Martin F.M."/>
            <person name="Miettinen O."/>
            <person name="Hibbett D.S."/>
            <person name="Nagy L.G."/>
        </authorList>
    </citation>
    <scope>NUCLEOTIDE SEQUENCE [LARGE SCALE GENOMIC DNA]</scope>
    <source>
        <strain evidence="2 3">CBS 309.79</strain>
    </source>
</reference>
<keyword evidence="1" id="KW-0472">Membrane</keyword>
<dbReference type="EMBL" id="ML178865">
    <property type="protein sequence ID" value="TFK96187.1"/>
    <property type="molecule type" value="Genomic_DNA"/>
</dbReference>